<evidence type="ECO:0000256" key="3">
    <source>
        <dbReference type="SAM" id="Phobius"/>
    </source>
</evidence>
<keyword evidence="3" id="KW-0472">Membrane</keyword>
<name>A0A2P8D6Z2_9ACTN</name>
<feature type="transmembrane region" description="Helical" evidence="3">
    <location>
        <begin position="79"/>
        <end position="103"/>
    </location>
</feature>
<keyword evidence="3" id="KW-0812">Transmembrane</keyword>
<dbReference type="Gene3D" id="1.10.10.1320">
    <property type="entry name" value="Anti-sigma factor, zinc-finger domain"/>
    <property type="match status" value="1"/>
</dbReference>
<sequence>MTWHVPESTMRAYVGDTIADTDAWSIEAHLTECERCRHQVAVTAVGTPTAELVERSWSAVATAPPGQGRVRCGGRWRAFVSLAASGAAARGAWLLAMVVILLASMVLDLTGARVGAAGTGGGGLPWLTLLAPLIPVIGVAATYDAGLDDAGEIVASTPSGGLRLLLVRTLAVLVVVVPAAFVVGLVSSRSEPAGWLLPSLALTASTLAIGSAVGVATGAVAVMVAWFGVVGGRAFTARTEPAYLPADTPLLWLSLAALAVAVVALRAGAFSRLPLQVSVFRRREAER</sequence>
<evidence type="ECO:0000313" key="5">
    <source>
        <dbReference type="Proteomes" id="UP000243528"/>
    </source>
</evidence>
<dbReference type="RefSeq" id="WP_129711106.1">
    <property type="nucleotide sequence ID" value="NZ_PYGE01000031.1"/>
</dbReference>
<proteinExistence type="predicted"/>
<evidence type="ECO:0000256" key="1">
    <source>
        <dbReference type="ARBA" id="ARBA00023015"/>
    </source>
</evidence>
<keyword evidence="1" id="KW-0805">Transcription regulation</keyword>
<feature type="transmembrane region" description="Helical" evidence="3">
    <location>
        <begin position="207"/>
        <end position="229"/>
    </location>
</feature>
<evidence type="ECO:0000313" key="4">
    <source>
        <dbReference type="EMBL" id="PSK92996.1"/>
    </source>
</evidence>
<accession>A0A2P8D6Z2</accession>
<dbReference type="OrthoDB" id="3822520at2"/>
<keyword evidence="3" id="KW-1133">Transmembrane helix</keyword>
<gene>
    <name evidence="4" type="ORF">CLV30_13123</name>
</gene>
<organism evidence="4 5">
    <name type="scientific">Haloactinopolyspora alba</name>
    <dbReference type="NCBI Taxonomy" id="648780"/>
    <lineage>
        <taxon>Bacteria</taxon>
        <taxon>Bacillati</taxon>
        <taxon>Actinomycetota</taxon>
        <taxon>Actinomycetes</taxon>
        <taxon>Jiangellales</taxon>
        <taxon>Jiangellaceae</taxon>
        <taxon>Haloactinopolyspora</taxon>
    </lineage>
</organism>
<dbReference type="AlphaFoldDB" id="A0A2P8D6Z2"/>
<dbReference type="Proteomes" id="UP000243528">
    <property type="component" value="Unassembled WGS sequence"/>
</dbReference>
<keyword evidence="5" id="KW-1185">Reference proteome</keyword>
<keyword evidence="2" id="KW-0804">Transcription</keyword>
<feature type="transmembrane region" description="Helical" evidence="3">
    <location>
        <begin position="164"/>
        <end position="187"/>
    </location>
</feature>
<comment type="caution">
    <text evidence="4">The sequence shown here is derived from an EMBL/GenBank/DDBJ whole genome shotgun (WGS) entry which is preliminary data.</text>
</comment>
<evidence type="ECO:0000256" key="2">
    <source>
        <dbReference type="ARBA" id="ARBA00023163"/>
    </source>
</evidence>
<dbReference type="EMBL" id="PYGE01000031">
    <property type="protein sequence ID" value="PSK92996.1"/>
    <property type="molecule type" value="Genomic_DNA"/>
</dbReference>
<dbReference type="InterPro" id="IPR041916">
    <property type="entry name" value="Anti_sigma_zinc_sf"/>
</dbReference>
<protein>
    <submittedName>
        <fullName evidence="4">Putative zinc finger protein</fullName>
    </submittedName>
</protein>
<reference evidence="4 5" key="1">
    <citation type="submission" date="2018-03" db="EMBL/GenBank/DDBJ databases">
        <title>Genomic Encyclopedia of Archaeal and Bacterial Type Strains, Phase II (KMG-II): from individual species to whole genera.</title>
        <authorList>
            <person name="Goeker M."/>
        </authorList>
    </citation>
    <scope>NUCLEOTIDE SEQUENCE [LARGE SCALE GENOMIC DNA]</scope>
    <source>
        <strain evidence="4 5">DSM 45211</strain>
    </source>
</reference>
<feature type="transmembrane region" description="Helical" evidence="3">
    <location>
        <begin position="123"/>
        <end position="143"/>
    </location>
</feature>
<feature type="transmembrane region" description="Helical" evidence="3">
    <location>
        <begin position="250"/>
        <end position="269"/>
    </location>
</feature>